<reference evidence="3 4" key="1">
    <citation type="journal article" date="2019" name="Int. J. Syst. Evol. Microbiol.">
        <title>The Global Catalogue of Microorganisms (GCM) 10K type strain sequencing project: providing services to taxonomists for standard genome sequencing and annotation.</title>
        <authorList>
            <consortium name="The Broad Institute Genomics Platform"/>
            <consortium name="The Broad Institute Genome Sequencing Center for Infectious Disease"/>
            <person name="Wu L."/>
            <person name="Ma J."/>
        </authorList>
    </citation>
    <scope>NUCLEOTIDE SEQUENCE [LARGE SCALE GENOMIC DNA]</scope>
    <source>
        <strain evidence="3 4">JCM 14303</strain>
    </source>
</reference>
<feature type="region of interest" description="Disordered" evidence="1">
    <location>
        <begin position="1"/>
        <end position="25"/>
    </location>
</feature>
<dbReference type="GO" id="GO:0004527">
    <property type="term" value="F:exonuclease activity"/>
    <property type="evidence" value="ECO:0007669"/>
    <property type="project" value="UniProtKB-KW"/>
</dbReference>
<keyword evidence="3" id="KW-0540">Nuclease</keyword>
<dbReference type="InterPro" id="IPR012337">
    <property type="entry name" value="RNaseH-like_sf"/>
</dbReference>
<accession>A0ABN2A6J6</accession>
<dbReference type="SUPFAM" id="SSF53098">
    <property type="entry name" value="Ribonuclease H-like"/>
    <property type="match status" value="1"/>
</dbReference>
<dbReference type="PROSITE" id="PS50164">
    <property type="entry name" value="GIY_YIG"/>
    <property type="match status" value="1"/>
</dbReference>
<proteinExistence type="predicted"/>
<dbReference type="SMART" id="SM00479">
    <property type="entry name" value="EXOIII"/>
    <property type="match status" value="1"/>
</dbReference>
<evidence type="ECO:0000256" key="1">
    <source>
        <dbReference type="SAM" id="MobiDB-lite"/>
    </source>
</evidence>
<dbReference type="InterPro" id="IPR036397">
    <property type="entry name" value="RNaseH_sf"/>
</dbReference>
<dbReference type="InterPro" id="IPR006054">
    <property type="entry name" value="DnaQ"/>
</dbReference>
<feature type="compositionally biased region" description="Pro residues" evidence="1">
    <location>
        <begin position="13"/>
        <end position="25"/>
    </location>
</feature>
<keyword evidence="3" id="KW-0269">Exonuclease</keyword>
<dbReference type="Gene3D" id="3.40.1440.10">
    <property type="entry name" value="GIY-YIG endonuclease"/>
    <property type="match status" value="1"/>
</dbReference>
<dbReference type="Proteomes" id="UP001500363">
    <property type="component" value="Unassembled WGS sequence"/>
</dbReference>
<comment type="caution">
    <text evidence="3">The sequence shown here is derived from an EMBL/GenBank/DDBJ whole genome shotgun (WGS) entry which is preliminary data.</text>
</comment>
<keyword evidence="4" id="KW-1185">Reference proteome</keyword>
<dbReference type="NCBIfam" id="TIGR00573">
    <property type="entry name" value="dnaq"/>
    <property type="match status" value="1"/>
</dbReference>
<organism evidence="3 4">
    <name type="scientific">Kribbella lupini</name>
    <dbReference type="NCBI Taxonomy" id="291602"/>
    <lineage>
        <taxon>Bacteria</taxon>
        <taxon>Bacillati</taxon>
        <taxon>Actinomycetota</taxon>
        <taxon>Actinomycetes</taxon>
        <taxon>Propionibacteriales</taxon>
        <taxon>Kribbellaceae</taxon>
        <taxon>Kribbella</taxon>
    </lineage>
</organism>
<dbReference type="SUPFAM" id="SSF82771">
    <property type="entry name" value="GIY-YIG endonuclease"/>
    <property type="match status" value="1"/>
</dbReference>
<feature type="region of interest" description="Disordered" evidence="1">
    <location>
        <begin position="579"/>
        <end position="611"/>
    </location>
</feature>
<protein>
    <submittedName>
        <fullName evidence="3">DEDD exonuclease domain-containing protein</fullName>
    </submittedName>
</protein>
<evidence type="ECO:0000259" key="2">
    <source>
        <dbReference type="PROSITE" id="PS50164"/>
    </source>
</evidence>
<name>A0ABN2A6J6_9ACTN</name>
<dbReference type="EMBL" id="BAAANC010000001">
    <property type="protein sequence ID" value="GAA1512187.1"/>
    <property type="molecule type" value="Genomic_DNA"/>
</dbReference>
<dbReference type="Pfam" id="PF00929">
    <property type="entry name" value="RNase_T"/>
    <property type="match status" value="1"/>
</dbReference>
<dbReference type="NCBIfam" id="NF005905">
    <property type="entry name" value="PRK07883.1-3"/>
    <property type="match status" value="1"/>
</dbReference>
<dbReference type="InterPro" id="IPR047296">
    <property type="entry name" value="GIY-YIG_UvrC_Cho"/>
</dbReference>
<dbReference type="CDD" id="cd06127">
    <property type="entry name" value="DEDDh"/>
    <property type="match status" value="1"/>
</dbReference>
<dbReference type="InterPro" id="IPR050066">
    <property type="entry name" value="UvrABC_protein_C"/>
</dbReference>
<dbReference type="Pfam" id="PF01541">
    <property type="entry name" value="GIY-YIG"/>
    <property type="match status" value="1"/>
</dbReference>
<keyword evidence="3" id="KW-0378">Hydrolase</keyword>
<feature type="compositionally biased region" description="Basic and acidic residues" evidence="1">
    <location>
        <begin position="581"/>
        <end position="592"/>
    </location>
</feature>
<dbReference type="PANTHER" id="PTHR30562">
    <property type="entry name" value="UVRC/OXIDOREDUCTASE"/>
    <property type="match status" value="1"/>
</dbReference>
<dbReference type="Gene3D" id="3.30.420.10">
    <property type="entry name" value="Ribonuclease H-like superfamily/Ribonuclease H"/>
    <property type="match status" value="1"/>
</dbReference>
<sequence>MGASSVVVMSSPSPDPAAAPAPGPLAPIRGVQPSFDDLGTPLRDVTFCVVDLETTGGAPGDSGITEIGAVKVRAGELVGEFQTLVNPAEPIPPFIAVLTGITDMMVASSPRIGSALPAFLEFARGCVLVAHNAPFDVGFLKHDAQVHGYDWPDFPVVDTALLARRVLTPDEVPNCKLGTLAKLFRATTTPNHRALSDARATVDVLHGLFERVGSLGVQTLEDLQTFSARVAPAVRKKRHLAESLPHAPGVYLFTDDRGEVLYVGKSKDLRTRVRSYFTASETRTRIGEMIGIASGVRGIECGTALEAEVRELRLIAEHKPRYNRKSKFPERQHWLKITVEPFPRLSLVKQLRDDDAGYLGPFSSRKTAERAMAALHEAFPIRQCTPRMSRTPRMSPCVLAEMGRCVAPCDGRIDMEAYGEFVEGLRSALVTDPSPVIEALTRRIDVLSADERFEDAAVHRDRLGAFVRSSAKMQRMAAVTSCPEICAARRTEDGGWELHVIRHGRLAAAGIAVRGTDPRKYLDMLRASAETVLPGIGPVATASPEEIELVLRWLDQPGIRLVEMNGTWTCPIAGAGRHLRRLDPPRSEDHRHPSERRRRSLRPVGPVGVGG</sequence>
<feature type="compositionally biased region" description="Low complexity" evidence="1">
    <location>
        <begin position="1"/>
        <end position="12"/>
    </location>
</feature>
<dbReference type="SMART" id="SM00465">
    <property type="entry name" value="GIYc"/>
    <property type="match status" value="1"/>
</dbReference>
<gene>
    <name evidence="3" type="ORF">GCM10009741_07130</name>
</gene>
<evidence type="ECO:0000313" key="4">
    <source>
        <dbReference type="Proteomes" id="UP001500363"/>
    </source>
</evidence>
<evidence type="ECO:0000313" key="3">
    <source>
        <dbReference type="EMBL" id="GAA1512187.1"/>
    </source>
</evidence>
<dbReference type="InterPro" id="IPR035901">
    <property type="entry name" value="GIY-YIG_endonuc_sf"/>
</dbReference>
<dbReference type="NCBIfam" id="NF005907">
    <property type="entry name" value="PRK07883.1-5"/>
    <property type="match status" value="1"/>
</dbReference>
<dbReference type="InterPro" id="IPR013520">
    <property type="entry name" value="Ribonucl_H"/>
</dbReference>
<dbReference type="PANTHER" id="PTHR30562:SF1">
    <property type="entry name" value="UVRABC SYSTEM PROTEIN C"/>
    <property type="match status" value="1"/>
</dbReference>
<dbReference type="InterPro" id="IPR000305">
    <property type="entry name" value="GIY-YIG_endonuc"/>
</dbReference>
<dbReference type="CDD" id="cd10434">
    <property type="entry name" value="GIY-YIG_UvrC_Cho"/>
    <property type="match status" value="1"/>
</dbReference>
<feature type="domain" description="GIY-YIG" evidence="2">
    <location>
        <begin position="246"/>
        <end position="324"/>
    </location>
</feature>
<feature type="compositionally biased region" description="Low complexity" evidence="1">
    <location>
        <begin position="602"/>
        <end position="611"/>
    </location>
</feature>